<dbReference type="InterPro" id="IPR000326">
    <property type="entry name" value="PAP2/HPO"/>
</dbReference>
<feature type="compositionally biased region" description="Polar residues" evidence="1">
    <location>
        <begin position="11"/>
        <end position="20"/>
    </location>
</feature>
<dbReference type="PANTHER" id="PTHR14969">
    <property type="entry name" value="SPHINGOSINE-1-PHOSPHATE PHOSPHOHYDROLASE"/>
    <property type="match status" value="1"/>
</dbReference>
<gene>
    <name evidence="4" type="ORF">GCM10022256_18090</name>
</gene>
<dbReference type="SUPFAM" id="SSF48317">
    <property type="entry name" value="Acid phosphatase/Vanadium-dependent haloperoxidase"/>
    <property type="match status" value="1"/>
</dbReference>
<evidence type="ECO:0000313" key="4">
    <source>
        <dbReference type="EMBL" id="GAA4266197.1"/>
    </source>
</evidence>
<dbReference type="CDD" id="cd03392">
    <property type="entry name" value="PAP2_like_2"/>
    <property type="match status" value="1"/>
</dbReference>
<accession>A0ABP8E1V4</accession>
<evidence type="ECO:0000256" key="1">
    <source>
        <dbReference type="SAM" id="MobiDB-lite"/>
    </source>
</evidence>
<name>A0ABP8E1V4_9MICO</name>
<organism evidence="4 5">
    <name type="scientific">Frondihabitans peucedani</name>
    <dbReference type="NCBI Taxonomy" id="598626"/>
    <lineage>
        <taxon>Bacteria</taxon>
        <taxon>Bacillati</taxon>
        <taxon>Actinomycetota</taxon>
        <taxon>Actinomycetes</taxon>
        <taxon>Micrococcales</taxon>
        <taxon>Microbacteriaceae</taxon>
        <taxon>Frondihabitans</taxon>
    </lineage>
</organism>
<feature type="transmembrane region" description="Helical" evidence="2">
    <location>
        <begin position="214"/>
        <end position="236"/>
    </location>
</feature>
<evidence type="ECO:0000313" key="5">
    <source>
        <dbReference type="Proteomes" id="UP001501594"/>
    </source>
</evidence>
<keyword evidence="5" id="KW-1185">Reference proteome</keyword>
<dbReference type="Gene3D" id="1.20.144.10">
    <property type="entry name" value="Phosphatidic acid phosphatase type 2/haloperoxidase"/>
    <property type="match status" value="1"/>
</dbReference>
<keyword evidence="2" id="KW-0812">Transmembrane</keyword>
<feature type="transmembrane region" description="Helical" evidence="2">
    <location>
        <begin position="186"/>
        <end position="207"/>
    </location>
</feature>
<keyword evidence="2" id="KW-1133">Transmembrane helix</keyword>
<protein>
    <recommendedName>
        <fullName evidence="3">Phosphatidic acid phosphatase type 2/haloperoxidase domain-containing protein</fullName>
    </recommendedName>
</protein>
<keyword evidence="2" id="KW-0472">Membrane</keyword>
<proteinExistence type="predicted"/>
<dbReference type="Pfam" id="PF01569">
    <property type="entry name" value="PAP2"/>
    <property type="match status" value="1"/>
</dbReference>
<sequence>MTPPDDAASRATETCTDTSTEGRYVGDRDLTHWYTPLGRQLARLNRGLSRRLGAHPALVLTLIVGLAIAMVLAFAASRIYDSVTERDGVAGFDQPLLEFAMTLRSPALDSFVTGYTDVAGPVGMPILAVVVMVLLAVLRRSWTPVILIVASGAGSLAMTVVGKDVIGRHRPPLRDAVPPYEYSPSFPSGHTLNATVIAGIVVYLLILRIRSRRLRVVTILVGVLFALTVGLSRVFLGHHWFTDVLAGWVLGAAWLALVITAHRLYLTSRKTEPDLPLAVNTAVSSAVRTPAGRTDTDTGTGTGTASRTGTDTGPSRHGTTPTREGRRSPE</sequence>
<feature type="transmembrane region" description="Helical" evidence="2">
    <location>
        <begin position="118"/>
        <end position="138"/>
    </location>
</feature>
<feature type="transmembrane region" description="Helical" evidence="2">
    <location>
        <begin position="248"/>
        <end position="266"/>
    </location>
</feature>
<feature type="transmembrane region" description="Helical" evidence="2">
    <location>
        <begin position="52"/>
        <end position="76"/>
    </location>
</feature>
<dbReference type="InterPro" id="IPR036938">
    <property type="entry name" value="PAP2/HPO_sf"/>
</dbReference>
<feature type="transmembrane region" description="Helical" evidence="2">
    <location>
        <begin position="145"/>
        <end position="166"/>
    </location>
</feature>
<feature type="domain" description="Phosphatidic acid phosphatase type 2/haloperoxidase" evidence="3">
    <location>
        <begin position="146"/>
        <end position="259"/>
    </location>
</feature>
<feature type="compositionally biased region" description="Low complexity" evidence="1">
    <location>
        <begin position="288"/>
        <end position="313"/>
    </location>
</feature>
<comment type="caution">
    <text evidence="4">The sequence shown here is derived from an EMBL/GenBank/DDBJ whole genome shotgun (WGS) entry which is preliminary data.</text>
</comment>
<dbReference type="RefSeq" id="WP_344795203.1">
    <property type="nucleotide sequence ID" value="NZ_BAABAU010000001.1"/>
</dbReference>
<dbReference type="PANTHER" id="PTHR14969:SF13">
    <property type="entry name" value="AT30094P"/>
    <property type="match status" value="1"/>
</dbReference>
<evidence type="ECO:0000259" key="3">
    <source>
        <dbReference type="SMART" id="SM00014"/>
    </source>
</evidence>
<reference evidence="5" key="1">
    <citation type="journal article" date="2019" name="Int. J. Syst. Evol. Microbiol.">
        <title>The Global Catalogue of Microorganisms (GCM) 10K type strain sequencing project: providing services to taxonomists for standard genome sequencing and annotation.</title>
        <authorList>
            <consortium name="The Broad Institute Genomics Platform"/>
            <consortium name="The Broad Institute Genome Sequencing Center for Infectious Disease"/>
            <person name="Wu L."/>
            <person name="Ma J."/>
        </authorList>
    </citation>
    <scope>NUCLEOTIDE SEQUENCE [LARGE SCALE GENOMIC DNA]</scope>
    <source>
        <strain evidence="5">JCM 17442</strain>
    </source>
</reference>
<feature type="region of interest" description="Disordered" evidence="1">
    <location>
        <begin position="1"/>
        <end position="20"/>
    </location>
</feature>
<dbReference type="Proteomes" id="UP001501594">
    <property type="component" value="Unassembled WGS sequence"/>
</dbReference>
<evidence type="ECO:0000256" key="2">
    <source>
        <dbReference type="SAM" id="Phobius"/>
    </source>
</evidence>
<dbReference type="EMBL" id="BAABAU010000001">
    <property type="protein sequence ID" value="GAA4266197.1"/>
    <property type="molecule type" value="Genomic_DNA"/>
</dbReference>
<dbReference type="SMART" id="SM00014">
    <property type="entry name" value="acidPPc"/>
    <property type="match status" value="1"/>
</dbReference>
<feature type="region of interest" description="Disordered" evidence="1">
    <location>
        <begin position="286"/>
        <end position="330"/>
    </location>
</feature>